<gene>
    <name evidence="2" type="ORF">ACFQ5L_10230</name>
</gene>
<dbReference type="RefSeq" id="WP_137636216.1">
    <property type="nucleotide sequence ID" value="NZ_BJDL01000036.1"/>
</dbReference>
<accession>A0ABW4C3J8</accession>
<feature type="signal peptide" evidence="1">
    <location>
        <begin position="1"/>
        <end position="28"/>
    </location>
</feature>
<dbReference type="EMBL" id="JBHTOJ010000037">
    <property type="protein sequence ID" value="MFD1421315.1"/>
    <property type="molecule type" value="Genomic_DNA"/>
</dbReference>
<dbReference type="Proteomes" id="UP001597188">
    <property type="component" value="Unassembled WGS sequence"/>
</dbReference>
<feature type="chain" id="PRO_5047147992" evidence="1">
    <location>
        <begin position="29"/>
        <end position="182"/>
    </location>
</feature>
<organism evidence="2 3">
    <name type="scientific">Lactiplantibacillus songbeiensis</name>
    <dbReference type="NCBI Taxonomy" id="2559920"/>
    <lineage>
        <taxon>Bacteria</taxon>
        <taxon>Bacillati</taxon>
        <taxon>Bacillota</taxon>
        <taxon>Bacilli</taxon>
        <taxon>Lactobacillales</taxon>
        <taxon>Lactobacillaceae</taxon>
        <taxon>Lactiplantibacillus</taxon>
    </lineage>
</organism>
<protein>
    <submittedName>
        <fullName evidence="2">Uncharacterized protein</fullName>
    </submittedName>
</protein>
<name>A0ABW4C3J8_9LACO</name>
<sequence>MRCKLNAGLLVLAIVVLLLSSITRRSSAAVTTQTLAELPGNLQRTWYHYDDNEGYDTVTFKAHQFQTVERQSGTTYHHRLQVHQRVMDLNPNQLAHHPTWAVARQWVMSGVNWLNVRGWNQSLGTGWDFKVSQQQLAKQSVTILSQTSSCGTWAYEHYFTSKQLARRYRNSHFTGEVYGTSY</sequence>
<evidence type="ECO:0000313" key="2">
    <source>
        <dbReference type="EMBL" id="MFD1421315.1"/>
    </source>
</evidence>
<keyword evidence="3" id="KW-1185">Reference proteome</keyword>
<evidence type="ECO:0000313" key="3">
    <source>
        <dbReference type="Proteomes" id="UP001597188"/>
    </source>
</evidence>
<evidence type="ECO:0000256" key="1">
    <source>
        <dbReference type="SAM" id="SignalP"/>
    </source>
</evidence>
<reference evidence="3" key="1">
    <citation type="journal article" date="2019" name="Int. J. Syst. Evol. Microbiol.">
        <title>The Global Catalogue of Microorganisms (GCM) 10K type strain sequencing project: providing services to taxonomists for standard genome sequencing and annotation.</title>
        <authorList>
            <consortium name="The Broad Institute Genomics Platform"/>
            <consortium name="The Broad Institute Genome Sequencing Center for Infectious Disease"/>
            <person name="Wu L."/>
            <person name="Ma J."/>
        </authorList>
    </citation>
    <scope>NUCLEOTIDE SEQUENCE [LARGE SCALE GENOMIC DNA]</scope>
    <source>
        <strain evidence="3">CCM 8931</strain>
    </source>
</reference>
<proteinExistence type="predicted"/>
<comment type="caution">
    <text evidence="2">The sequence shown here is derived from an EMBL/GenBank/DDBJ whole genome shotgun (WGS) entry which is preliminary data.</text>
</comment>
<keyword evidence="1" id="KW-0732">Signal</keyword>